<name>A0A418FS59_APHAT</name>
<gene>
    <name evidence="1" type="ORF">DYB37_006009</name>
</gene>
<evidence type="ECO:0000313" key="1">
    <source>
        <dbReference type="EMBL" id="RHZ34420.1"/>
    </source>
</evidence>
<organism evidence="1 2">
    <name type="scientific">Aphanomyces astaci</name>
    <name type="common">Crayfish plague agent</name>
    <dbReference type="NCBI Taxonomy" id="112090"/>
    <lineage>
        <taxon>Eukaryota</taxon>
        <taxon>Sar</taxon>
        <taxon>Stramenopiles</taxon>
        <taxon>Oomycota</taxon>
        <taxon>Saprolegniomycetes</taxon>
        <taxon>Saprolegniales</taxon>
        <taxon>Verrucalvaceae</taxon>
        <taxon>Aphanomyces</taxon>
    </lineage>
</organism>
<dbReference type="AlphaFoldDB" id="A0A418FS59"/>
<proteinExistence type="predicted"/>
<evidence type="ECO:0000313" key="2">
    <source>
        <dbReference type="Proteomes" id="UP000285430"/>
    </source>
</evidence>
<dbReference type="Proteomes" id="UP000285430">
    <property type="component" value="Unassembled WGS sequence"/>
</dbReference>
<sequence>MTGYSESSVREWIRDKPSLLGFQGSKTRKKNARPNGAKPIIPGSADLVTHLTDLRRDEKAVTSSYMMQFLRAGHMTWIQDYMATRASGYNSLLRLLQKFAARHGFSKQRVCRQKKPSKTWRRQDLLSANSFMLTTQTLHWTACTTLMRRESSTTCVRAQSGLCVVAEVTLRTPKHIRTA</sequence>
<dbReference type="EMBL" id="QUTH01000278">
    <property type="protein sequence ID" value="RHZ34420.1"/>
    <property type="molecule type" value="Genomic_DNA"/>
</dbReference>
<accession>A0A418FS59</accession>
<reference evidence="1 2" key="1">
    <citation type="submission" date="2018-08" db="EMBL/GenBank/DDBJ databases">
        <title>Aphanomyces genome sequencing and annotation.</title>
        <authorList>
            <person name="Minardi D."/>
            <person name="Oidtmann B."/>
            <person name="Van Der Giezen M."/>
            <person name="Studholme D.J."/>
        </authorList>
    </citation>
    <scope>NUCLEOTIDE SEQUENCE [LARGE SCALE GENOMIC DNA]</scope>
    <source>
        <strain evidence="1 2">Da</strain>
    </source>
</reference>
<comment type="caution">
    <text evidence="1">The sequence shown here is derived from an EMBL/GenBank/DDBJ whole genome shotgun (WGS) entry which is preliminary data.</text>
</comment>
<protein>
    <submittedName>
        <fullName evidence="1">Uncharacterized protein</fullName>
    </submittedName>
</protein>